<dbReference type="Pfam" id="PF00583">
    <property type="entry name" value="Acetyltransf_1"/>
    <property type="match status" value="1"/>
</dbReference>
<proteinExistence type="predicted"/>
<dbReference type="Gene3D" id="3.40.630.30">
    <property type="match status" value="1"/>
</dbReference>
<organism evidence="2 3">
    <name type="scientific">Penicillium brevicompactum</name>
    <dbReference type="NCBI Taxonomy" id="5074"/>
    <lineage>
        <taxon>Eukaryota</taxon>
        <taxon>Fungi</taxon>
        <taxon>Dikarya</taxon>
        <taxon>Ascomycota</taxon>
        <taxon>Pezizomycotina</taxon>
        <taxon>Eurotiomycetes</taxon>
        <taxon>Eurotiomycetidae</taxon>
        <taxon>Eurotiales</taxon>
        <taxon>Aspergillaceae</taxon>
        <taxon>Penicillium</taxon>
    </lineage>
</organism>
<dbReference type="InterPro" id="IPR000182">
    <property type="entry name" value="GNAT_dom"/>
</dbReference>
<reference evidence="2" key="1">
    <citation type="submission" date="2022-12" db="EMBL/GenBank/DDBJ databases">
        <authorList>
            <person name="Petersen C."/>
        </authorList>
    </citation>
    <scope>NUCLEOTIDE SEQUENCE</scope>
    <source>
        <strain evidence="2">IBT 35673</strain>
    </source>
</reference>
<dbReference type="AlphaFoldDB" id="A0A9W9Q9L8"/>
<sequence>MITCRPATLADIPQVRDINHWYILNSCFTFTTTPPAVSHYEDLLRDLNRRQLPFYVVGSDTRQSDDGADLVLGYAYLSPWRGELLSYASTVELSIFMRADQRSFGYGTLLMQKILGFLKSGGVQHRCEERVGDVARIGAHSMLEVVNTSPVHNVIAIMTFDPENPAEGIRLRDWYNTLGFVHRGRLESVGKKMGRWLDTVYLQWSLPPAQTDTADGN</sequence>
<dbReference type="Proteomes" id="UP001147695">
    <property type="component" value="Unassembled WGS sequence"/>
</dbReference>
<dbReference type="InterPro" id="IPR016181">
    <property type="entry name" value="Acyl_CoA_acyltransferase"/>
</dbReference>
<accession>A0A9W9Q9L8</accession>
<name>A0A9W9Q9L8_PENBR</name>
<dbReference type="GO" id="GO:0016747">
    <property type="term" value="F:acyltransferase activity, transferring groups other than amino-acyl groups"/>
    <property type="evidence" value="ECO:0007669"/>
    <property type="project" value="InterPro"/>
</dbReference>
<evidence type="ECO:0000259" key="1">
    <source>
        <dbReference type="Pfam" id="PF00583"/>
    </source>
</evidence>
<evidence type="ECO:0000313" key="2">
    <source>
        <dbReference type="EMBL" id="KAJ5328899.1"/>
    </source>
</evidence>
<comment type="caution">
    <text evidence="2">The sequence shown here is derived from an EMBL/GenBank/DDBJ whole genome shotgun (WGS) entry which is preliminary data.</text>
</comment>
<dbReference type="SUPFAM" id="SSF55729">
    <property type="entry name" value="Acyl-CoA N-acyltransferases (Nat)"/>
    <property type="match status" value="1"/>
</dbReference>
<protein>
    <submittedName>
        <fullName evidence="2">Acyl-CoA N-acyltransferase</fullName>
    </submittedName>
</protein>
<gene>
    <name evidence="2" type="ORF">N7452_009289</name>
</gene>
<reference evidence="2" key="2">
    <citation type="journal article" date="2023" name="IMA Fungus">
        <title>Comparative genomic study of the Penicillium genus elucidates a diverse pangenome and 15 lateral gene transfer events.</title>
        <authorList>
            <person name="Petersen C."/>
            <person name="Sorensen T."/>
            <person name="Nielsen M.R."/>
            <person name="Sondergaard T.E."/>
            <person name="Sorensen J.L."/>
            <person name="Fitzpatrick D.A."/>
            <person name="Frisvad J.C."/>
            <person name="Nielsen K.L."/>
        </authorList>
    </citation>
    <scope>NUCLEOTIDE SEQUENCE</scope>
    <source>
        <strain evidence="2">IBT 35673</strain>
    </source>
</reference>
<feature type="domain" description="N-acetyltransferase" evidence="1">
    <location>
        <begin position="35"/>
        <end position="127"/>
    </location>
</feature>
<dbReference type="EMBL" id="JAPZBQ010000005">
    <property type="protein sequence ID" value="KAJ5328899.1"/>
    <property type="molecule type" value="Genomic_DNA"/>
</dbReference>
<evidence type="ECO:0000313" key="3">
    <source>
        <dbReference type="Proteomes" id="UP001147695"/>
    </source>
</evidence>